<comment type="caution">
    <text evidence="3">The sequence shown here is derived from an EMBL/GenBank/DDBJ whole genome shotgun (WGS) entry which is preliminary data.</text>
</comment>
<evidence type="ECO:0000313" key="3">
    <source>
        <dbReference type="EMBL" id="KAK0619187.1"/>
    </source>
</evidence>
<feature type="signal peptide" evidence="1">
    <location>
        <begin position="1"/>
        <end position="21"/>
    </location>
</feature>
<evidence type="ECO:0000256" key="1">
    <source>
        <dbReference type="SAM" id="SignalP"/>
    </source>
</evidence>
<proteinExistence type="predicted"/>
<keyword evidence="4" id="KW-1185">Reference proteome</keyword>
<dbReference type="AlphaFoldDB" id="A0AA39WPH8"/>
<protein>
    <recommendedName>
        <fullName evidence="2">RNase T2-like C-terminal domain-containing protein</fullName>
    </recommendedName>
</protein>
<evidence type="ECO:0000259" key="2">
    <source>
        <dbReference type="Pfam" id="PF25488"/>
    </source>
</evidence>
<feature type="chain" id="PRO_5041243823" description="RNase T2-like C-terminal domain-containing protein" evidence="1">
    <location>
        <begin position="22"/>
        <end position="158"/>
    </location>
</feature>
<evidence type="ECO:0000313" key="4">
    <source>
        <dbReference type="Proteomes" id="UP001175000"/>
    </source>
</evidence>
<dbReference type="Pfam" id="PF25488">
    <property type="entry name" value="RNaseT2L_C"/>
    <property type="match status" value="1"/>
</dbReference>
<gene>
    <name evidence="3" type="ORF">B0T14DRAFT_537075</name>
</gene>
<dbReference type="EMBL" id="JAULSU010000004">
    <property type="protein sequence ID" value="KAK0619187.1"/>
    <property type="molecule type" value="Genomic_DNA"/>
</dbReference>
<keyword evidence="1" id="KW-0732">Signal</keyword>
<feature type="domain" description="RNase T2-like C-terminal" evidence="2">
    <location>
        <begin position="22"/>
        <end position="96"/>
    </location>
</feature>
<dbReference type="Proteomes" id="UP001175000">
    <property type="component" value="Unassembled WGS sequence"/>
</dbReference>
<organism evidence="3 4">
    <name type="scientific">Immersiella caudata</name>
    <dbReference type="NCBI Taxonomy" id="314043"/>
    <lineage>
        <taxon>Eukaryota</taxon>
        <taxon>Fungi</taxon>
        <taxon>Dikarya</taxon>
        <taxon>Ascomycota</taxon>
        <taxon>Pezizomycotina</taxon>
        <taxon>Sordariomycetes</taxon>
        <taxon>Sordariomycetidae</taxon>
        <taxon>Sordariales</taxon>
        <taxon>Lasiosphaeriaceae</taxon>
        <taxon>Immersiella</taxon>
    </lineage>
</organism>
<dbReference type="InterPro" id="IPR057328">
    <property type="entry name" value="RNaseT2L_C"/>
</dbReference>
<name>A0AA39WPH8_9PEZI</name>
<sequence length="158" mass="17210">MRSLIITTLLTLITLTTPALAFDGTGHIRLRWQEGDHADLGCLTETGKWTGNDNLCGVFTATPSGNELFNLSSSVGDCYVYGATFLCDGGQEGFQFGVWPAYWPNGIPDVPVLRWGQFGVMASNERVAPGVADAPQELHLTSYTEPGKKVWLTWKGLE</sequence>
<accession>A0AA39WPH8</accession>
<reference evidence="3" key="1">
    <citation type="submission" date="2023-06" db="EMBL/GenBank/DDBJ databases">
        <title>Genome-scale phylogeny and comparative genomics of the fungal order Sordariales.</title>
        <authorList>
            <consortium name="Lawrence Berkeley National Laboratory"/>
            <person name="Hensen N."/>
            <person name="Bonometti L."/>
            <person name="Westerberg I."/>
            <person name="Brannstrom I.O."/>
            <person name="Guillou S."/>
            <person name="Cros-Aarteil S."/>
            <person name="Calhoun S."/>
            <person name="Haridas S."/>
            <person name="Kuo A."/>
            <person name="Mondo S."/>
            <person name="Pangilinan J."/>
            <person name="Riley R."/>
            <person name="Labutti K."/>
            <person name="Andreopoulos B."/>
            <person name="Lipzen A."/>
            <person name="Chen C."/>
            <person name="Yanf M."/>
            <person name="Daum C."/>
            <person name="Ng V."/>
            <person name="Clum A."/>
            <person name="Steindorff A."/>
            <person name="Ohm R."/>
            <person name="Martin F."/>
            <person name="Silar P."/>
            <person name="Natvig D."/>
            <person name="Lalanne C."/>
            <person name="Gautier V."/>
            <person name="Ament-Velasquez S.L."/>
            <person name="Kruys A."/>
            <person name="Hutchinson M.I."/>
            <person name="Powell A.J."/>
            <person name="Barry K."/>
            <person name="Miller A.N."/>
            <person name="Grigoriev I.V."/>
            <person name="Debuchy R."/>
            <person name="Gladieux P."/>
            <person name="Thoren M.H."/>
            <person name="Johannesson H."/>
        </authorList>
    </citation>
    <scope>NUCLEOTIDE SEQUENCE</scope>
    <source>
        <strain evidence="3">CBS 606.72</strain>
    </source>
</reference>